<dbReference type="GO" id="GO:0006139">
    <property type="term" value="P:nucleobase-containing compound metabolic process"/>
    <property type="evidence" value="ECO:0007669"/>
    <property type="project" value="InterPro"/>
</dbReference>
<dbReference type="EMBL" id="VVIM01000003">
    <property type="protein sequence ID" value="KAB0801472.1"/>
    <property type="molecule type" value="Genomic_DNA"/>
</dbReference>
<feature type="domain" description="3'-5' exonuclease" evidence="12">
    <location>
        <begin position="36"/>
        <end position="222"/>
    </location>
</feature>
<reference evidence="13" key="1">
    <citation type="journal article" date="2016" name="Sci. Rep.">
        <title>Molecular characterization of firefly nuptial gifts: a multi-omics approach sheds light on postcopulatory sexual selection.</title>
        <authorList>
            <person name="Al-Wathiqui N."/>
            <person name="Fallon T.R."/>
            <person name="South A."/>
            <person name="Weng J.K."/>
            <person name="Lewis S.M."/>
        </authorList>
    </citation>
    <scope>NUCLEOTIDE SEQUENCE</scope>
</reference>
<proteinExistence type="inferred from homology"/>
<dbReference type="SUPFAM" id="SSF53098">
    <property type="entry name" value="Ribonuclease H-like"/>
    <property type="match status" value="1"/>
</dbReference>
<comment type="function">
    <text evidence="11">Has exonuclease activity on both single-stranded and duplex templates bearing overhangs, but not blunt ended duplex DNA, and cleaves in a 3'-5' direction. Essential for the formation of DNA replication focal centers. Has an important role in maintaining genome stability.</text>
</comment>
<comment type="subcellular location">
    <subcellularLocation>
        <location evidence="1">Nucleus</location>
    </subcellularLocation>
</comment>
<gene>
    <name evidence="14" type="ORF">PPYR_05826</name>
</gene>
<dbReference type="SMART" id="SM00474">
    <property type="entry name" value="35EXOc"/>
    <property type="match status" value="1"/>
</dbReference>
<dbReference type="InParanoid" id="A0A1Y1KS84"/>
<evidence type="ECO:0000256" key="6">
    <source>
        <dbReference type="ARBA" id="ARBA00022842"/>
    </source>
</evidence>
<evidence type="ECO:0000313" key="13">
    <source>
        <dbReference type="EMBL" id="JAV64279.1"/>
    </source>
</evidence>
<evidence type="ECO:0000313" key="14">
    <source>
        <dbReference type="EMBL" id="KAB0801472.1"/>
    </source>
</evidence>
<evidence type="ECO:0000256" key="10">
    <source>
        <dbReference type="ARBA" id="ARBA00042761"/>
    </source>
</evidence>
<evidence type="ECO:0000256" key="7">
    <source>
        <dbReference type="ARBA" id="ARBA00023242"/>
    </source>
</evidence>
<evidence type="ECO:0000256" key="9">
    <source>
        <dbReference type="ARBA" id="ARBA00040531"/>
    </source>
</evidence>
<evidence type="ECO:0000259" key="12">
    <source>
        <dbReference type="SMART" id="SM00474"/>
    </source>
</evidence>
<keyword evidence="2" id="KW-0540">Nuclease</keyword>
<keyword evidence="6" id="KW-0460">Magnesium</keyword>
<evidence type="ECO:0000256" key="1">
    <source>
        <dbReference type="ARBA" id="ARBA00004123"/>
    </source>
</evidence>
<dbReference type="Pfam" id="PF01612">
    <property type="entry name" value="DNA_pol_A_exo1"/>
    <property type="match status" value="1"/>
</dbReference>
<dbReference type="GO" id="GO:0005634">
    <property type="term" value="C:nucleus"/>
    <property type="evidence" value="ECO:0007669"/>
    <property type="project" value="UniProtKB-SubCell"/>
</dbReference>
<keyword evidence="5" id="KW-0269">Exonuclease</keyword>
<reference evidence="14" key="3">
    <citation type="submission" date="2019-08" db="EMBL/GenBank/DDBJ databases">
        <authorList>
            <consortium name="Photinus pyralis genome working group"/>
            <person name="Fallon T.R."/>
            <person name="Sander Lower S.E."/>
            <person name="Weng J.-K."/>
        </authorList>
    </citation>
    <scope>NUCLEOTIDE SEQUENCE</scope>
    <source>
        <strain evidence="14">1611_PpyrPB1</strain>
        <tissue evidence="14">Whole body</tissue>
    </source>
</reference>
<protein>
    <recommendedName>
        <fullName evidence="9">3'-5' exonuclease</fullName>
    </recommendedName>
    <alternativeName>
        <fullName evidence="10">Werner Syndrome-like exonuclease</fullName>
    </alternativeName>
</protein>
<reference evidence="14 15" key="2">
    <citation type="journal article" date="2018" name="Elife">
        <title>Firefly genomes illuminate parallel origins of bioluminescence in beetles.</title>
        <authorList>
            <person name="Fallon T.R."/>
            <person name="Lower S.E."/>
            <person name="Chang C.H."/>
            <person name="Bessho-Uehara M."/>
            <person name="Martin G.J."/>
            <person name="Bewick A.J."/>
            <person name="Behringer M."/>
            <person name="Debat H.J."/>
            <person name="Wong I."/>
            <person name="Day J.C."/>
            <person name="Suvorov A."/>
            <person name="Silva C.J."/>
            <person name="Stanger-Hall K.F."/>
            <person name="Hall D.W."/>
            <person name="Schmitz R.J."/>
            <person name="Nelson D.R."/>
            <person name="Lewis S.M."/>
            <person name="Shigenobu S."/>
            <person name="Bybee S.M."/>
            <person name="Larracuente A.M."/>
            <person name="Oba Y."/>
            <person name="Weng J.K."/>
        </authorList>
    </citation>
    <scope>NUCLEOTIDE SEQUENCE [LARGE SCALE GENOMIC DNA]</scope>
    <source>
        <strain evidence="14">1611_PpyrPB1</strain>
        <tissue evidence="14">Whole body</tissue>
    </source>
</reference>
<comment type="similarity">
    <text evidence="8">Belongs to the WRNexo family.</text>
</comment>
<keyword evidence="7" id="KW-0539">Nucleus</keyword>
<dbReference type="PANTHER" id="PTHR13620:SF109">
    <property type="entry name" value="3'-5' EXONUCLEASE"/>
    <property type="match status" value="1"/>
</dbReference>
<dbReference type="InterPro" id="IPR051132">
    <property type="entry name" value="3-5_Exonuclease_domain"/>
</dbReference>
<dbReference type="AlphaFoldDB" id="A0A1Y1KS84"/>
<dbReference type="InterPro" id="IPR036397">
    <property type="entry name" value="RNaseH_sf"/>
</dbReference>
<evidence type="ECO:0000256" key="3">
    <source>
        <dbReference type="ARBA" id="ARBA00022723"/>
    </source>
</evidence>
<dbReference type="InterPro" id="IPR002562">
    <property type="entry name" value="3'-5'_exonuclease_dom"/>
</dbReference>
<dbReference type="PANTHER" id="PTHR13620">
    <property type="entry name" value="3-5 EXONUCLEASE"/>
    <property type="match status" value="1"/>
</dbReference>
<dbReference type="CDD" id="cd06141">
    <property type="entry name" value="WRN_exo"/>
    <property type="match status" value="1"/>
</dbReference>
<dbReference type="Proteomes" id="UP000327044">
    <property type="component" value="Unassembled WGS sequence"/>
</dbReference>
<dbReference type="Gene3D" id="3.30.420.10">
    <property type="entry name" value="Ribonuclease H-like superfamily/Ribonuclease H"/>
    <property type="match status" value="1"/>
</dbReference>
<keyword evidence="3" id="KW-0479">Metal-binding</keyword>
<organism evidence="13">
    <name type="scientific">Photinus pyralis</name>
    <name type="common">Common eastern firefly</name>
    <name type="synonym">Lampyris pyralis</name>
    <dbReference type="NCBI Taxonomy" id="7054"/>
    <lineage>
        <taxon>Eukaryota</taxon>
        <taxon>Metazoa</taxon>
        <taxon>Ecdysozoa</taxon>
        <taxon>Arthropoda</taxon>
        <taxon>Hexapoda</taxon>
        <taxon>Insecta</taxon>
        <taxon>Pterygota</taxon>
        <taxon>Neoptera</taxon>
        <taxon>Endopterygota</taxon>
        <taxon>Coleoptera</taxon>
        <taxon>Polyphaga</taxon>
        <taxon>Elateriformia</taxon>
        <taxon>Elateroidea</taxon>
        <taxon>Lampyridae</taxon>
        <taxon>Lampyrinae</taxon>
        <taxon>Photinus</taxon>
    </lineage>
</organism>
<dbReference type="GO" id="GO:0046872">
    <property type="term" value="F:metal ion binding"/>
    <property type="evidence" value="ECO:0007669"/>
    <property type="project" value="UniProtKB-KW"/>
</dbReference>
<evidence type="ECO:0000256" key="2">
    <source>
        <dbReference type="ARBA" id="ARBA00022722"/>
    </source>
</evidence>
<name>A0A1Y1KS84_PHOPY</name>
<dbReference type="GO" id="GO:0003676">
    <property type="term" value="F:nucleic acid binding"/>
    <property type="evidence" value="ECO:0007669"/>
    <property type="project" value="InterPro"/>
</dbReference>
<evidence type="ECO:0000256" key="5">
    <source>
        <dbReference type="ARBA" id="ARBA00022839"/>
    </source>
</evidence>
<accession>A0A1Y1KS84</accession>
<dbReference type="InterPro" id="IPR012337">
    <property type="entry name" value="RNaseH-like_sf"/>
</dbReference>
<dbReference type="OrthoDB" id="10261556at2759"/>
<dbReference type="GO" id="GO:0008408">
    <property type="term" value="F:3'-5' exonuclease activity"/>
    <property type="evidence" value="ECO:0007669"/>
    <property type="project" value="InterPro"/>
</dbReference>
<evidence type="ECO:0000256" key="4">
    <source>
        <dbReference type="ARBA" id="ARBA00022801"/>
    </source>
</evidence>
<evidence type="ECO:0000313" key="15">
    <source>
        <dbReference type="Proteomes" id="UP000327044"/>
    </source>
</evidence>
<keyword evidence="15" id="KW-1185">Reference proteome</keyword>
<keyword evidence="4" id="KW-0378">Hydrolase</keyword>
<sequence>MEKMKLRSSGPLEPKKIKKEVVDVKTLPFLKYRGKVEYYNNSIDCAISCDKLLQLANKTSEDFVLGFDMEWPFSFQTGSGKTALIQIAPNLNTCYLYHVSTLTKIPVVLYELLSHSKVKIVGVNIKNDIHKLSRDFPGIDSLRIVNNCIDLRPMARSAEQALSSYSMEKLVNHFLNMQINKSKNVRNSKWDVVPLSKEQIEYAATDAYASLKLYLHLKDLQVDVKDEFIN</sequence>
<dbReference type="FunCoup" id="A0A1Y1KS84">
    <property type="interactions" value="297"/>
</dbReference>
<evidence type="ECO:0000256" key="11">
    <source>
        <dbReference type="ARBA" id="ARBA00045901"/>
    </source>
</evidence>
<evidence type="ECO:0000256" key="8">
    <source>
        <dbReference type="ARBA" id="ARBA00037949"/>
    </source>
</evidence>
<dbReference type="EMBL" id="GEZM01075101">
    <property type="protein sequence ID" value="JAV64279.1"/>
    <property type="molecule type" value="Transcribed_RNA"/>
</dbReference>